<dbReference type="KEGG" id="tpla:ElP_10420"/>
<gene>
    <name evidence="9" type="primary">ilvE_2</name>
    <name evidence="9" type="ORF">ElP_10420</name>
</gene>
<dbReference type="InterPro" id="IPR043132">
    <property type="entry name" value="BCAT-like_C"/>
</dbReference>
<dbReference type="Gene3D" id="3.30.470.10">
    <property type="match status" value="1"/>
</dbReference>
<comment type="catalytic activity">
    <reaction evidence="6">
        <text>L-valine + 2-oxoglutarate = 3-methyl-2-oxobutanoate + L-glutamate</text>
        <dbReference type="Rhea" id="RHEA:24813"/>
        <dbReference type="ChEBI" id="CHEBI:11851"/>
        <dbReference type="ChEBI" id="CHEBI:16810"/>
        <dbReference type="ChEBI" id="CHEBI:29985"/>
        <dbReference type="ChEBI" id="CHEBI:57762"/>
        <dbReference type="EC" id="2.6.1.42"/>
    </reaction>
</comment>
<evidence type="ECO:0000313" key="10">
    <source>
        <dbReference type="Proteomes" id="UP000317835"/>
    </source>
</evidence>
<comment type="catalytic activity">
    <reaction evidence="7">
        <text>L-isoleucine + 2-oxoglutarate = (S)-3-methyl-2-oxopentanoate + L-glutamate</text>
        <dbReference type="Rhea" id="RHEA:24801"/>
        <dbReference type="ChEBI" id="CHEBI:16810"/>
        <dbReference type="ChEBI" id="CHEBI:29985"/>
        <dbReference type="ChEBI" id="CHEBI:35146"/>
        <dbReference type="ChEBI" id="CHEBI:58045"/>
        <dbReference type="EC" id="2.6.1.42"/>
    </reaction>
</comment>
<keyword evidence="9" id="KW-0032">Aminotransferase</keyword>
<comment type="pathway">
    <text evidence="1">Amino-acid biosynthesis; L-isoleucine biosynthesis; L-isoleucine from 2-oxobutanoate: step 4/4.</text>
</comment>
<keyword evidence="10" id="KW-1185">Reference proteome</keyword>
<protein>
    <recommendedName>
        <fullName evidence="5">branched-chain-amino-acid transaminase</fullName>
        <ecNumber evidence="5">2.6.1.42</ecNumber>
    </recommendedName>
</protein>
<evidence type="ECO:0000313" key="9">
    <source>
        <dbReference type="EMBL" id="QDV33200.1"/>
    </source>
</evidence>
<organism evidence="9 10">
    <name type="scientific">Tautonia plasticadhaerens</name>
    <dbReference type="NCBI Taxonomy" id="2527974"/>
    <lineage>
        <taxon>Bacteria</taxon>
        <taxon>Pseudomonadati</taxon>
        <taxon>Planctomycetota</taxon>
        <taxon>Planctomycetia</taxon>
        <taxon>Isosphaerales</taxon>
        <taxon>Isosphaeraceae</taxon>
        <taxon>Tautonia</taxon>
    </lineage>
</organism>
<dbReference type="PANTHER" id="PTHR42743">
    <property type="entry name" value="AMINO-ACID AMINOTRANSFERASE"/>
    <property type="match status" value="1"/>
</dbReference>
<dbReference type="Pfam" id="PF01063">
    <property type="entry name" value="Aminotran_4"/>
    <property type="match status" value="1"/>
</dbReference>
<dbReference type="EMBL" id="CP036426">
    <property type="protein sequence ID" value="QDV33200.1"/>
    <property type="molecule type" value="Genomic_DNA"/>
</dbReference>
<dbReference type="AlphaFoldDB" id="A0A518GX90"/>
<dbReference type="InterPro" id="IPR036038">
    <property type="entry name" value="Aminotransferase-like"/>
</dbReference>
<comment type="catalytic activity">
    <reaction evidence="8">
        <text>L-leucine + 2-oxoglutarate = 4-methyl-2-oxopentanoate + L-glutamate</text>
        <dbReference type="Rhea" id="RHEA:18321"/>
        <dbReference type="ChEBI" id="CHEBI:16810"/>
        <dbReference type="ChEBI" id="CHEBI:17865"/>
        <dbReference type="ChEBI" id="CHEBI:29985"/>
        <dbReference type="ChEBI" id="CHEBI:57427"/>
        <dbReference type="EC" id="2.6.1.42"/>
    </reaction>
</comment>
<reference evidence="9 10" key="1">
    <citation type="submission" date="2019-02" db="EMBL/GenBank/DDBJ databases">
        <title>Deep-cultivation of Planctomycetes and their phenomic and genomic characterization uncovers novel biology.</title>
        <authorList>
            <person name="Wiegand S."/>
            <person name="Jogler M."/>
            <person name="Boedeker C."/>
            <person name="Pinto D."/>
            <person name="Vollmers J."/>
            <person name="Rivas-Marin E."/>
            <person name="Kohn T."/>
            <person name="Peeters S.H."/>
            <person name="Heuer A."/>
            <person name="Rast P."/>
            <person name="Oberbeckmann S."/>
            <person name="Bunk B."/>
            <person name="Jeske O."/>
            <person name="Meyerdierks A."/>
            <person name="Storesund J.E."/>
            <person name="Kallscheuer N."/>
            <person name="Luecker S."/>
            <person name="Lage O.M."/>
            <person name="Pohl T."/>
            <person name="Merkel B.J."/>
            <person name="Hornburger P."/>
            <person name="Mueller R.-W."/>
            <person name="Bruemmer F."/>
            <person name="Labrenz M."/>
            <person name="Spormann A.M."/>
            <person name="Op den Camp H."/>
            <person name="Overmann J."/>
            <person name="Amann R."/>
            <person name="Jetten M.S.M."/>
            <person name="Mascher T."/>
            <person name="Medema M.H."/>
            <person name="Devos D.P."/>
            <person name="Kaster A.-K."/>
            <person name="Ovreas L."/>
            <person name="Rohde M."/>
            <person name="Galperin M.Y."/>
            <person name="Jogler C."/>
        </authorList>
    </citation>
    <scope>NUCLEOTIDE SEQUENCE [LARGE SCALE GENOMIC DNA]</scope>
    <source>
        <strain evidence="9 10">ElP</strain>
    </source>
</reference>
<dbReference type="InterPro" id="IPR001544">
    <property type="entry name" value="Aminotrans_IV"/>
</dbReference>
<evidence type="ECO:0000256" key="5">
    <source>
        <dbReference type="ARBA" id="ARBA00013053"/>
    </source>
</evidence>
<evidence type="ECO:0000256" key="7">
    <source>
        <dbReference type="ARBA" id="ARBA00048798"/>
    </source>
</evidence>
<keyword evidence="9" id="KW-0808">Transferase</keyword>
<dbReference type="RefSeq" id="WP_145267601.1">
    <property type="nucleotide sequence ID" value="NZ_CP036426.1"/>
</dbReference>
<sequence length="288" mass="31782">MIWVRGEVVPDEAPAISVLDRAFEHGLGLFETLRTWDGRPTLLQRHLGRLRRSARELGIPFDEGDLPDEAAVRSLLGEGGSLDDRTLRITLSGGFDDGRPGRIWMRSRPLPPPPGRPGARACATWFPAEDDRLLRSKALNYWSRRLAFEEARGLGYDENLSRLGSGAILEGSRTNVFLVEGGRLVSPDDHGEDGRPRPMLPGIMRSVVLERAAAMGLSVDPGTLVTLDDFRRADECFLTNAVRGIIPVVQLGPLGTGLAEPICYIHPGPVTRRLMDDLHAWLRSEDAR</sequence>
<dbReference type="InterPro" id="IPR043131">
    <property type="entry name" value="BCAT-like_N"/>
</dbReference>
<name>A0A518GX90_9BACT</name>
<proteinExistence type="inferred from homology"/>
<dbReference type="GO" id="GO:0052656">
    <property type="term" value="F:L-isoleucine-2-oxoglutarate transaminase activity"/>
    <property type="evidence" value="ECO:0007669"/>
    <property type="project" value="RHEA"/>
</dbReference>
<evidence type="ECO:0000256" key="8">
    <source>
        <dbReference type="ARBA" id="ARBA00049229"/>
    </source>
</evidence>
<dbReference type="PANTHER" id="PTHR42743:SF11">
    <property type="entry name" value="AMINODEOXYCHORISMATE LYASE"/>
    <property type="match status" value="1"/>
</dbReference>
<evidence type="ECO:0000256" key="1">
    <source>
        <dbReference type="ARBA" id="ARBA00004824"/>
    </source>
</evidence>
<evidence type="ECO:0000256" key="4">
    <source>
        <dbReference type="ARBA" id="ARBA00009320"/>
    </source>
</evidence>
<dbReference type="Gene3D" id="3.20.10.10">
    <property type="entry name" value="D-amino Acid Aminotransferase, subunit A, domain 2"/>
    <property type="match status" value="1"/>
</dbReference>
<comment type="pathway">
    <text evidence="2">Amino-acid biosynthesis; L-valine biosynthesis; L-valine from pyruvate: step 4/4.</text>
</comment>
<evidence type="ECO:0000256" key="2">
    <source>
        <dbReference type="ARBA" id="ARBA00004931"/>
    </source>
</evidence>
<comment type="similarity">
    <text evidence="4">Belongs to the class-IV pyridoxal-phosphate-dependent aminotransferase family.</text>
</comment>
<dbReference type="GO" id="GO:0052655">
    <property type="term" value="F:L-valine-2-oxoglutarate transaminase activity"/>
    <property type="evidence" value="ECO:0007669"/>
    <property type="project" value="RHEA"/>
</dbReference>
<evidence type="ECO:0000256" key="6">
    <source>
        <dbReference type="ARBA" id="ARBA00048212"/>
    </source>
</evidence>
<dbReference type="EC" id="2.6.1.42" evidence="5"/>
<evidence type="ECO:0000256" key="3">
    <source>
        <dbReference type="ARBA" id="ARBA00005072"/>
    </source>
</evidence>
<dbReference type="SUPFAM" id="SSF56752">
    <property type="entry name" value="D-aminoacid aminotransferase-like PLP-dependent enzymes"/>
    <property type="match status" value="1"/>
</dbReference>
<dbReference type="Proteomes" id="UP000317835">
    <property type="component" value="Chromosome"/>
</dbReference>
<dbReference type="GO" id="GO:0046394">
    <property type="term" value="P:carboxylic acid biosynthetic process"/>
    <property type="evidence" value="ECO:0007669"/>
    <property type="project" value="UniProtKB-ARBA"/>
</dbReference>
<dbReference type="GO" id="GO:0052654">
    <property type="term" value="F:L-leucine-2-oxoglutarate transaminase activity"/>
    <property type="evidence" value="ECO:0007669"/>
    <property type="project" value="RHEA"/>
</dbReference>
<comment type="pathway">
    <text evidence="3">Amino-acid biosynthesis; L-leucine biosynthesis; L-leucine from 3-methyl-2-oxobutanoate: step 4/4.</text>
</comment>
<dbReference type="InterPro" id="IPR050571">
    <property type="entry name" value="Class-IV_PLP-Dep_Aminotrnsfr"/>
</dbReference>
<dbReference type="OrthoDB" id="9805628at2"/>
<accession>A0A518GX90</accession>